<evidence type="ECO:0000256" key="1">
    <source>
        <dbReference type="ARBA" id="ARBA00005254"/>
    </source>
</evidence>
<dbReference type="Pfam" id="PF00378">
    <property type="entry name" value="ECH_1"/>
    <property type="match status" value="1"/>
</dbReference>
<proteinExistence type="inferred from homology"/>
<gene>
    <name evidence="4" type="ORF">SHI21_05020</name>
</gene>
<evidence type="ECO:0000313" key="5">
    <source>
        <dbReference type="Proteomes" id="UP001302274"/>
    </source>
</evidence>
<dbReference type="RefSeq" id="WP_323575113.1">
    <property type="nucleotide sequence ID" value="NZ_JAYGJQ010000001.1"/>
</dbReference>
<keyword evidence="2" id="KW-0456">Lyase</keyword>
<dbReference type="Gene3D" id="1.10.12.10">
    <property type="entry name" value="Lyase 2-enoyl-coa Hydratase, Chain A, domain 2"/>
    <property type="match status" value="1"/>
</dbReference>
<dbReference type="Gene3D" id="3.90.226.10">
    <property type="entry name" value="2-enoyl-CoA Hydratase, Chain A, domain 1"/>
    <property type="match status" value="1"/>
</dbReference>
<sequence>MNTNKTYQTLTFEVKDRFATITINRPTKMNALNSEMLGELKELLVDIKTDSEYKILGIILTGAGEKAFIAGADIAEMSDMTPSDAYTLGQLGQQVTTLFETLQVPVIAAVNGFALGGGCEMAMSCDFIYATDNAVFGQPEVKLGLIPGFGGTQRLAKLVGRNNAKELIYSGRNLKADEALRMGLIVRTFANKDAMMEEAMKTLKAISMNSPLAVSMAKKVMNEGIDLTIAEGLQLEKRQFSGIFSSEDMREGTRAFVEKRAPSFKGK</sequence>
<dbReference type="InterPro" id="IPR014748">
    <property type="entry name" value="Enoyl-CoA_hydra_C"/>
</dbReference>
<reference evidence="4 5" key="1">
    <citation type="submission" date="2023-11" db="EMBL/GenBank/DDBJ databases">
        <title>A Novel Polar Bacteriovorax (B. antarcticus) Isolated from the Biocrust in Antarctica.</title>
        <authorList>
            <person name="Mun W."/>
            <person name="Choi S.Y."/>
            <person name="Mitchell R.J."/>
        </authorList>
    </citation>
    <scope>NUCLEOTIDE SEQUENCE [LARGE SCALE GENOMIC DNA]</scope>
    <source>
        <strain evidence="4 5">PP10</strain>
    </source>
</reference>
<protein>
    <submittedName>
        <fullName evidence="4">Enoyl-CoA hydratase-related protein</fullName>
    </submittedName>
</protein>
<comment type="similarity">
    <text evidence="1 3">Belongs to the enoyl-CoA hydratase/isomerase family.</text>
</comment>
<evidence type="ECO:0000256" key="3">
    <source>
        <dbReference type="RuleBase" id="RU003707"/>
    </source>
</evidence>
<dbReference type="InterPro" id="IPR018376">
    <property type="entry name" value="Enoyl-CoA_hyd/isom_CS"/>
</dbReference>
<dbReference type="PANTHER" id="PTHR11941">
    <property type="entry name" value="ENOYL-COA HYDRATASE-RELATED"/>
    <property type="match status" value="1"/>
</dbReference>
<keyword evidence="5" id="KW-1185">Reference proteome</keyword>
<accession>A0ABU5VRB6</accession>
<dbReference type="InterPro" id="IPR001753">
    <property type="entry name" value="Enoyl-CoA_hydra/iso"/>
</dbReference>
<evidence type="ECO:0000256" key="2">
    <source>
        <dbReference type="ARBA" id="ARBA00023239"/>
    </source>
</evidence>
<dbReference type="PROSITE" id="PS00166">
    <property type="entry name" value="ENOYL_COA_HYDRATASE"/>
    <property type="match status" value="1"/>
</dbReference>
<evidence type="ECO:0000313" key="4">
    <source>
        <dbReference type="EMBL" id="MEA9355546.1"/>
    </source>
</evidence>
<organism evidence="4 5">
    <name type="scientific">Bacteriovorax antarcticus</name>
    <dbReference type="NCBI Taxonomy" id="3088717"/>
    <lineage>
        <taxon>Bacteria</taxon>
        <taxon>Pseudomonadati</taxon>
        <taxon>Bdellovibrionota</taxon>
        <taxon>Bacteriovoracia</taxon>
        <taxon>Bacteriovoracales</taxon>
        <taxon>Bacteriovoracaceae</taxon>
        <taxon>Bacteriovorax</taxon>
    </lineage>
</organism>
<dbReference type="EMBL" id="JAYGJQ010000001">
    <property type="protein sequence ID" value="MEA9355546.1"/>
    <property type="molecule type" value="Genomic_DNA"/>
</dbReference>
<name>A0ABU5VRB6_9BACT</name>
<dbReference type="Proteomes" id="UP001302274">
    <property type="component" value="Unassembled WGS sequence"/>
</dbReference>
<dbReference type="InterPro" id="IPR029045">
    <property type="entry name" value="ClpP/crotonase-like_dom_sf"/>
</dbReference>
<dbReference type="CDD" id="cd06558">
    <property type="entry name" value="crotonase-like"/>
    <property type="match status" value="1"/>
</dbReference>
<dbReference type="SUPFAM" id="SSF52096">
    <property type="entry name" value="ClpP/crotonase"/>
    <property type="match status" value="1"/>
</dbReference>
<comment type="caution">
    <text evidence="4">The sequence shown here is derived from an EMBL/GenBank/DDBJ whole genome shotgun (WGS) entry which is preliminary data.</text>
</comment>
<dbReference type="PANTHER" id="PTHR11941:SF54">
    <property type="entry name" value="ENOYL-COA HYDRATASE, MITOCHONDRIAL"/>
    <property type="match status" value="1"/>
</dbReference>